<dbReference type="EMBL" id="JBHRTR010000009">
    <property type="protein sequence ID" value="MFC3226191.1"/>
    <property type="molecule type" value="Genomic_DNA"/>
</dbReference>
<evidence type="ECO:0000313" key="2">
    <source>
        <dbReference type="Proteomes" id="UP001595528"/>
    </source>
</evidence>
<comment type="caution">
    <text evidence="1">The sequence shown here is derived from an EMBL/GenBank/DDBJ whole genome shotgun (WGS) entry which is preliminary data.</text>
</comment>
<keyword evidence="2" id="KW-1185">Reference proteome</keyword>
<accession>A0ABV7KUZ8</accession>
<organism evidence="1 2">
    <name type="scientific">Marinibaculum pumilum</name>
    <dbReference type="NCBI Taxonomy" id="1766165"/>
    <lineage>
        <taxon>Bacteria</taxon>
        <taxon>Pseudomonadati</taxon>
        <taxon>Pseudomonadota</taxon>
        <taxon>Alphaproteobacteria</taxon>
        <taxon>Rhodospirillales</taxon>
        <taxon>Rhodospirillaceae</taxon>
        <taxon>Marinibaculum</taxon>
    </lineage>
</organism>
<reference evidence="2" key="1">
    <citation type="journal article" date="2019" name="Int. J. Syst. Evol. Microbiol.">
        <title>The Global Catalogue of Microorganisms (GCM) 10K type strain sequencing project: providing services to taxonomists for standard genome sequencing and annotation.</title>
        <authorList>
            <consortium name="The Broad Institute Genomics Platform"/>
            <consortium name="The Broad Institute Genome Sequencing Center for Infectious Disease"/>
            <person name="Wu L."/>
            <person name="Ma J."/>
        </authorList>
    </citation>
    <scope>NUCLEOTIDE SEQUENCE [LARGE SCALE GENOMIC DNA]</scope>
    <source>
        <strain evidence="2">KCTC 42964</strain>
    </source>
</reference>
<evidence type="ECO:0000313" key="1">
    <source>
        <dbReference type="EMBL" id="MFC3226191.1"/>
    </source>
</evidence>
<gene>
    <name evidence="1" type="ORF">ACFOGJ_03065</name>
</gene>
<dbReference type="Proteomes" id="UP001595528">
    <property type="component" value="Unassembled WGS sequence"/>
</dbReference>
<protein>
    <submittedName>
        <fullName evidence="1">Uncharacterized protein</fullName>
    </submittedName>
</protein>
<sequence>MRAGMRRDRAVHERRMAEVRADMAAERARVMRQMRDRVPQ</sequence>
<name>A0ABV7KUZ8_9PROT</name>
<proteinExistence type="predicted"/>
<dbReference type="RefSeq" id="WP_379898043.1">
    <property type="nucleotide sequence ID" value="NZ_JBHRTR010000009.1"/>
</dbReference>